<keyword evidence="3" id="KW-0645">Protease</keyword>
<dbReference type="EMBL" id="JAPNNL010000169">
    <property type="protein sequence ID" value="MDA0637658.1"/>
    <property type="molecule type" value="Genomic_DNA"/>
</dbReference>
<dbReference type="Gene3D" id="2.10.109.10">
    <property type="entry name" value="Umud Fragment, subunit A"/>
    <property type="match status" value="1"/>
</dbReference>
<evidence type="ECO:0000256" key="2">
    <source>
        <dbReference type="ARBA" id="ARBA00009370"/>
    </source>
</evidence>
<keyword evidence="4" id="KW-0378">Hydrolase</keyword>
<dbReference type="RefSeq" id="WP_270158556.1">
    <property type="nucleotide sequence ID" value="NZ_JAPNNL010000169.1"/>
</dbReference>
<dbReference type="InterPro" id="IPR000223">
    <property type="entry name" value="Pept_S26A_signal_pept_1"/>
</dbReference>
<dbReference type="PANTHER" id="PTHR43390">
    <property type="entry name" value="SIGNAL PEPTIDASE I"/>
    <property type="match status" value="1"/>
</dbReference>
<evidence type="ECO:0000259" key="6">
    <source>
        <dbReference type="Pfam" id="PF10502"/>
    </source>
</evidence>
<gene>
    <name evidence="7" type="ORF">OUY22_29985</name>
</gene>
<feature type="region of interest" description="Disordered" evidence="5">
    <location>
        <begin position="150"/>
        <end position="169"/>
    </location>
</feature>
<organism evidence="7 8">
    <name type="scientific">Nonomuraea corallina</name>
    <dbReference type="NCBI Taxonomy" id="2989783"/>
    <lineage>
        <taxon>Bacteria</taxon>
        <taxon>Bacillati</taxon>
        <taxon>Actinomycetota</taxon>
        <taxon>Actinomycetes</taxon>
        <taxon>Streptosporangiales</taxon>
        <taxon>Streptosporangiaceae</taxon>
        <taxon>Nonomuraea</taxon>
    </lineage>
</organism>
<comment type="caution">
    <text evidence="7">The sequence shown here is derived from an EMBL/GenBank/DDBJ whole genome shotgun (WGS) entry which is preliminary data.</text>
</comment>
<sequence length="169" mass="17687">MTGRGLSVAIGAAVAVGLLVVRRRYLVITVNGASMLPTFTEGDRVLVRRGSVPLPSRGDVVVLRTPPSPTGWNGPPSSTGPARRGWSIKRVVAVPGDPLPETAADACGGPAGTPVPAGRLVVFGDALDSYDSRTWGFLPTEQLIGVVTRRLTSRSDPPRRAGSDRVAIR</sequence>
<dbReference type="SUPFAM" id="SSF51306">
    <property type="entry name" value="LexA/Signal peptidase"/>
    <property type="match status" value="1"/>
</dbReference>
<proteinExistence type="inferred from homology"/>
<evidence type="ECO:0000256" key="4">
    <source>
        <dbReference type="ARBA" id="ARBA00022801"/>
    </source>
</evidence>
<reference evidence="7" key="1">
    <citation type="submission" date="2022-11" db="EMBL/GenBank/DDBJ databases">
        <title>Nonomuraea corallina sp. nov., a new species of the genus Nonomuraea isolated from sea side sediment in Thai sea.</title>
        <authorList>
            <person name="Ngamcharungchit C."/>
            <person name="Matsumoto A."/>
            <person name="Suriyachadkun C."/>
            <person name="Panbangred W."/>
            <person name="Inahashi Y."/>
            <person name="Intra B."/>
        </authorList>
    </citation>
    <scope>NUCLEOTIDE SEQUENCE</scope>
    <source>
        <strain evidence="7">MCN248</strain>
    </source>
</reference>
<dbReference type="Proteomes" id="UP001144036">
    <property type="component" value="Unassembled WGS sequence"/>
</dbReference>
<evidence type="ECO:0000256" key="3">
    <source>
        <dbReference type="ARBA" id="ARBA00022670"/>
    </source>
</evidence>
<dbReference type="InterPro" id="IPR019533">
    <property type="entry name" value="Peptidase_S26"/>
</dbReference>
<keyword evidence="8" id="KW-1185">Reference proteome</keyword>
<dbReference type="PROSITE" id="PS00501">
    <property type="entry name" value="SPASE_I_1"/>
    <property type="match status" value="1"/>
</dbReference>
<name>A0ABT4SK99_9ACTN</name>
<evidence type="ECO:0000313" key="8">
    <source>
        <dbReference type="Proteomes" id="UP001144036"/>
    </source>
</evidence>
<dbReference type="CDD" id="cd06530">
    <property type="entry name" value="S26_SPase_I"/>
    <property type="match status" value="1"/>
</dbReference>
<feature type="compositionally biased region" description="Basic and acidic residues" evidence="5">
    <location>
        <begin position="156"/>
        <end position="169"/>
    </location>
</feature>
<evidence type="ECO:0000256" key="5">
    <source>
        <dbReference type="SAM" id="MobiDB-lite"/>
    </source>
</evidence>
<dbReference type="PRINTS" id="PR00727">
    <property type="entry name" value="LEADERPTASE"/>
</dbReference>
<feature type="domain" description="Peptidase S26" evidence="6">
    <location>
        <begin position="8"/>
        <end position="97"/>
    </location>
</feature>
<accession>A0ABT4SK99</accession>
<feature type="domain" description="Peptidase S26" evidence="6">
    <location>
        <begin position="113"/>
        <end position="148"/>
    </location>
</feature>
<evidence type="ECO:0000313" key="7">
    <source>
        <dbReference type="EMBL" id="MDA0637658.1"/>
    </source>
</evidence>
<comment type="similarity">
    <text evidence="2">Belongs to the peptidase S26 family.</text>
</comment>
<comment type="subcellular location">
    <subcellularLocation>
        <location evidence="1">Cell membrane</location>
        <topology evidence="1">Single-pass type II membrane protein</topology>
    </subcellularLocation>
</comment>
<dbReference type="PANTHER" id="PTHR43390:SF1">
    <property type="entry name" value="CHLOROPLAST PROCESSING PEPTIDASE"/>
    <property type="match status" value="1"/>
</dbReference>
<protein>
    <submittedName>
        <fullName evidence="7">S26 family signal peptidase</fullName>
    </submittedName>
</protein>
<evidence type="ECO:0000256" key="1">
    <source>
        <dbReference type="ARBA" id="ARBA00004401"/>
    </source>
</evidence>
<dbReference type="InterPro" id="IPR036286">
    <property type="entry name" value="LexA/Signal_pep-like_sf"/>
</dbReference>
<dbReference type="InterPro" id="IPR019756">
    <property type="entry name" value="Pept_S26A_signal_pept_1_Ser-AS"/>
</dbReference>
<feature type="region of interest" description="Disordered" evidence="5">
    <location>
        <begin position="58"/>
        <end position="83"/>
    </location>
</feature>
<dbReference type="Pfam" id="PF10502">
    <property type="entry name" value="Peptidase_S26"/>
    <property type="match status" value="2"/>
</dbReference>